<name>A0ABQ4GA80_9ACTN</name>
<dbReference type="PANTHER" id="PTHR36220">
    <property type="entry name" value="UNNAMED PRODUCT"/>
    <property type="match status" value="1"/>
</dbReference>
<evidence type="ECO:0000256" key="2">
    <source>
        <dbReference type="ARBA" id="ARBA00022737"/>
    </source>
</evidence>
<keyword evidence="1 4" id="KW-0732">Signal</keyword>
<dbReference type="SMART" id="SM00191">
    <property type="entry name" value="Int_alpha"/>
    <property type="match status" value="5"/>
</dbReference>
<feature type="chain" id="PRO_5047363754" description="FG-GAP repeat protein" evidence="4">
    <location>
        <begin position="25"/>
        <end position="456"/>
    </location>
</feature>
<keyword evidence="6" id="KW-1185">Reference proteome</keyword>
<dbReference type="EMBL" id="BOOC01000049">
    <property type="protein sequence ID" value="GIH43985.1"/>
    <property type="molecule type" value="Genomic_DNA"/>
</dbReference>
<dbReference type="Proteomes" id="UP000603904">
    <property type="component" value="Unassembled WGS sequence"/>
</dbReference>
<dbReference type="RefSeq" id="WP_204061018.1">
    <property type="nucleotide sequence ID" value="NZ_BAAAGP010000026.1"/>
</dbReference>
<dbReference type="InterPro" id="IPR013517">
    <property type="entry name" value="FG-GAP"/>
</dbReference>
<dbReference type="InterPro" id="IPR028994">
    <property type="entry name" value="Integrin_alpha_N"/>
</dbReference>
<keyword evidence="3" id="KW-0325">Glycoprotein</keyword>
<evidence type="ECO:0000256" key="3">
    <source>
        <dbReference type="ARBA" id="ARBA00023180"/>
    </source>
</evidence>
<proteinExistence type="predicted"/>
<feature type="signal peptide" evidence="4">
    <location>
        <begin position="1"/>
        <end position="24"/>
    </location>
</feature>
<evidence type="ECO:0008006" key="7">
    <source>
        <dbReference type="Google" id="ProtNLM"/>
    </source>
</evidence>
<dbReference type="SUPFAM" id="SSF69318">
    <property type="entry name" value="Integrin alpha N-terminal domain"/>
    <property type="match status" value="2"/>
</dbReference>
<evidence type="ECO:0000256" key="1">
    <source>
        <dbReference type="ARBA" id="ARBA00022729"/>
    </source>
</evidence>
<comment type="caution">
    <text evidence="5">The sequence shown here is derived from an EMBL/GenBank/DDBJ whole genome shotgun (WGS) entry which is preliminary data.</text>
</comment>
<gene>
    <name evidence="5" type="ORF">Mco01_69850</name>
</gene>
<accession>A0ABQ4GA80</accession>
<keyword evidence="2" id="KW-0677">Repeat</keyword>
<dbReference type="PANTHER" id="PTHR36220:SF1">
    <property type="entry name" value="GAMMA TUBULIN COMPLEX COMPONENT C-TERMINAL DOMAIN-CONTAINING PROTEIN"/>
    <property type="match status" value="1"/>
</dbReference>
<organism evidence="5 6">
    <name type="scientific">Microbispora corallina</name>
    <dbReference type="NCBI Taxonomy" id="83302"/>
    <lineage>
        <taxon>Bacteria</taxon>
        <taxon>Bacillati</taxon>
        <taxon>Actinomycetota</taxon>
        <taxon>Actinomycetes</taxon>
        <taxon>Streptosporangiales</taxon>
        <taxon>Streptosporangiaceae</taxon>
        <taxon>Microbispora</taxon>
    </lineage>
</organism>
<reference evidence="5 6" key="1">
    <citation type="submission" date="2021-01" db="EMBL/GenBank/DDBJ databases">
        <title>Whole genome shotgun sequence of Microbispora corallina NBRC 16416.</title>
        <authorList>
            <person name="Komaki H."/>
            <person name="Tamura T."/>
        </authorList>
    </citation>
    <scope>NUCLEOTIDE SEQUENCE [LARGE SCALE GENOMIC DNA]</scope>
    <source>
        <strain evidence="5 6">NBRC 16416</strain>
    </source>
</reference>
<dbReference type="Gene3D" id="2.130.10.130">
    <property type="entry name" value="Integrin alpha, N-terminal"/>
    <property type="match status" value="2"/>
</dbReference>
<dbReference type="Pfam" id="PF14312">
    <property type="entry name" value="FG-GAP_2"/>
    <property type="match status" value="1"/>
</dbReference>
<protein>
    <recommendedName>
        <fullName evidence="7">FG-GAP repeat protein</fullName>
    </recommendedName>
</protein>
<dbReference type="PROSITE" id="PS51470">
    <property type="entry name" value="FG_GAP"/>
    <property type="match status" value="1"/>
</dbReference>
<evidence type="ECO:0000313" key="5">
    <source>
        <dbReference type="EMBL" id="GIH43985.1"/>
    </source>
</evidence>
<sequence>MRAAGTPALLTALLTALVAAPVHVNPPIRRCAPEIVVADPSGQEYRSPGVGSLYALKFDEYGPPRVRAALTRGQVPVTPEGPLARADIDGDGCEDLVVGSPHVDAFRQPDAPAIGAGPGDDGLVQILWGGPGDSPGVRDTTVLPAPEAGRRGHFGWSVAAAKGLVAVGAPHEDAPGAADSGAVYLFRLSGREVRDAPRRITQDSPGVPGNGEAGDAFGWSLALADLGGLTGVPELVVGAPYEDDDGAGRQQDGQGVPHAGAVTLLADVTTAGPTRGWRLSGPSAPGARYGYALATGEGDGPAYLAASAPGVDAVNLYEVTPDGEPRPVLQWRGTGAFGFSLALGYGRLAVGAPYGGTAGTVTALPLDGGPATTLPGSGAGDRFGWAVAWADDGWLLVGAPDRGTTGAVALVPLGGGERIWLAPGDGFVPSPPSAGIGPRFKPNEQGVALDFGASMG</sequence>
<evidence type="ECO:0000313" key="6">
    <source>
        <dbReference type="Proteomes" id="UP000603904"/>
    </source>
</evidence>
<dbReference type="InterPro" id="IPR013519">
    <property type="entry name" value="Int_alpha_beta-p"/>
</dbReference>
<evidence type="ECO:0000256" key="4">
    <source>
        <dbReference type="SAM" id="SignalP"/>
    </source>
</evidence>